<dbReference type="GO" id="GO:0042254">
    <property type="term" value="P:ribosome biogenesis"/>
    <property type="evidence" value="ECO:0007669"/>
    <property type="project" value="TreeGrafter"/>
</dbReference>
<dbReference type="PANTHER" id="PTHR15682">
    <property type="entry name" value="UNHEALTHY RIBOSOME BIOGENESIS PROTEIN 2 HOMOLOG"/>
    <property type="match status" value="1"/>
</dbReference>
<proteinExistence type="predicted"/>
<dbReference type="PANTHER" id="PTHR15682:SF2">
    <property type="entry name" value="UNHEALTHY RIBOSOME BIOGENESIS PROTEIN 2 HOMOLOG"/>
    <property type="match status" value="1"/>
</dbReference>
<dbReference type="Proteomes" id="UP000238479">
    <property type="component" value="Chromosome 6"/>
</dbReference>
<reference evidence="1 2" key="1">
    <citation type="journal article" date="2018" name="Nat. Genet.">
        <title>The Rosa genome provides new insights in the design of modern roses.</title>
        <authorList>
            <person name="Bendahmane M."/>
        </authorList>
    </citation>
    <scope>NUCLEOTIDE SEQUENCE [LARGE SCALE GENOMIC DNA]</scope>
    <source>
        <strain evidence="2">cv. Old Blush</strain>
    </source>
</reference>
<evidence type="ECO:0000313" key="2">
    <source>
        <dbReference type="Proteomes" id="UP000238479"/>
    </source>
</evidence>
<dbReference type="EMBL" id="PDCK01000044">
    <property type="protein sequence ID" value="PRQ21954.1"/>
    <property type="molecule type" value="Genomic_DNA"/>
</dbReference>
<name>A0A2P6PJ59_ROSCH</name>
<accession>A0A2P6PJ59</accession>
<gene>
    <name evidence="1" type="ORF">RchiOBHm_Chr6g0244961</name>
</gene>
<dbReference type="STRING" id="74649.A0A2P6PJ59"/>
<evidence type="ECO:0000313" key="1">
    <source>
        <dbReference type="EMBL" id="PRQ21954.1"/>
    </source>
</evidence>
<keyword evidence="2" id="KW-1185">Reference proteome</keyword>
<organism evidence="1 2">
    <name type="scientific">Rosa chinensis</name>
    <name type="common">China rose</name>
    <dbReference type="NCBI Taxonomy" id="74649"/>
    <lineage>
        <taxon>Eukaryota</taxon>
        <taxon>Viridiplantae</taxon>
        <taxon>Streptophyta</taxon>
        <taxon>Embryophyta</taxon>
        <taxon>Tracheophyta</taxon>
        <taxon>Spermatophyta</taxon>
        <taxon>Magnoliopsida</taxon>
        <taxon>eudicotyledons</taxon>
        <taxon>Gunneridae</taxon>
        <taxon>Pentapetalae</taxon>
        <taxon>rosids</taxon>
        <taxon>fabids</taxon>
        <taxon>Rosales</taxon>
        <taxon>Rosaceae</taxon>
        <taxon>Rosoideae</taxon>
        <taxon>Rosoideae incertae sedis</taxon>
        <taxon>Rosa</taxon>
    </lineage>
</organism>
<protein>
    <submittedName>
        <fullName evidence="1">Uncharacterized protein</fullName>
    </submittedName>
</protein>
<dbReference type="GO" id="GO:0005730">
    <property type="term" value="C:nucleolus"/>
    <property type="evidence" value="ECO:0007669"/>
    <property type="project" value="TreeGrafter"/>
</dbReference>
<dbReference type="AlphaFoldDB" id="A0A2P6PJ59"/>
<dbReference type="InterPro" id="IPR052609">
    <property type="entry name" value="Ribosome_Biogenesis_Reg"/>
</dbReference>
<comment type="caution">
    <text evidence="1">The sequence shown here is derived from an EMBL/GenBank/DDBJ whole genome shotgun (WGS) entry which is preliminary data.</text>
</comment>
<sequence length="138" mass="15895">MDLWHVAHSLRKPSARFQAFHLLKHSKCSVPNDSSTSPNNQLSDPIASAHVSASIDRQYSIGLYSACCRLLHNVVKHHKREGFFHGEVEGFKCACFLRRTYEERRHQKEVFGPRCYHFLAYCKRVYSGYGAPKTGIKR</sequence>
<dbReference type="Gramene" id="PRQ21954">
    <property type="protein sequence ID" value="PRQ21954"/>
    <property type="gene ID" value="RchiOBHm_Chr6g0244961"/>
</dbReference>